<dbReference type="PROSITE" id="PS51257">
    <property type="entry name" value="PROKAR_LIPOPROTEIN"/>
    <property type="match status" value="1"/>
</dbReference>
<accession>A0A3B1B4P8</accession>
<evidence type="ECO:0000313" key="1">
    <source>
        <dbReference type="EMBL" id="VAX13276.1"/>
    </source>
</evidence>
<protein>
    <recommendedName>
        <fullName evidence="2">Lipoprotein</fullName>
    </recommendedName>
</protein>
<gene>
    <name evidence="1" type="ORF">MNBD_GAMMA24-1127</name>
</gene>
<sequence>MRHSKLLILLATVVVLSACGGGNVAVTPVPTTTQSTPTAEVTGLNGIWEGDYTDSSGTVCTDVKGLTYNGSVRVISEKCNLVLAGTLSVNGGNANIDFDLFDTTGVGAGQSVFSGSFTQKSSIDGSLDNGGRLSLRYQTVYENDSSLTYINSRWVMSDGKSLYFFTVDIDGSIASQAAPGGCNYTGSISIIDTQYDLYGIDLTVKDCSGNYAARNGNFSGIGALLEGNKIFRMLVGNAQTTFFVELNNVSVGQSN</sequence>
<reference evidence="1" key="1">
    <citation type="submission" date="2018-06" db="EMBL/GenBank/DDBJ databases">
        <authorList>
            <person name="Zhirakovskaya E."/>
        </authorList>
    </citation>
    <scope>NUCLEOTIDE SEQUENCE</scope>
</reference>
<evidence type="ECO:0008006" key="2">
    <source>
        <dbReference type="Google" id="ProtNLM"/>
    </source>
</evidence>
<dbReference type="AlphaFoldDB" id="A0A3B1B4P8"/>
<organism evidence="1">
    <name type="scientific">hydrothermal vent metagenome</name>
    <dbReference type="NCBI Taxonomy" id="652676"/>
    <lineage>
        <taxon>unclassified sequences</taxon>
        <taxon>metagenomes</taxon>
        <taxon>ecological metagenomes</taxon>
    </lineage>
</organism>
<proteinExistence type="predicted"/>
<name>A0A3B1B4P8_9ZZZZ</name>
<dbReference type="EMBL" id="UOFZ01000107">
    <property type="protein sequence ID" value="VAX13276.1"/>
    <property type="molecule type" value="Genomic_DNA"/>
</dbReference>